<dbReference type="GeneID" id="72001657"/>
<protein>
    <submittedName>
        <fullName evidence="2">Uncharacterized protein</fullName>
    </submittedName>
</protein>
<dbReference type="EMBL" id="JADCUA010000020">
    <property type="protein sequence ID" value="KAH9833039.1"/>
    <property type="molecule type" value="Genomic_DNA"/>
</dbReference>
<evidence type="ECO:0000313" key="3">
    <source>
        <dbReference type="Proteomes" id="UP000814176"/>
    </source>
</evidence>
<proteinExistence type="predicted"/>
<dbReference type="Proteomes" id="UP000814176">
    <property type="component" value="Unassembled WGS sequence"/>
</dbReference>
<feature type="compositionally biased region" description="Low complexity" evidence="1">
    <location>
        <begin position="36"/>
        <end position="54"/>
    </location>
</feature>
<gene>
    <name evidence="2" type="ORF">C8Q71DRAFT_713600</name>
</gene>
<reference evidence="2 3" key="1">
    <citation type="journal article" date="2021" name="Environ. Microbiol.">
        <title>Gene family expansions and transcriptome signatures uncover fungal adaptations to wood decay.</title>
        <authorList>
            <person name="Hage H."/>
            <person name="Miyauchi S."/>
            <person name="Viragh M."/>
            <person name="Drula E."/>
            <person name="Min B."/>
            <person name="Chaduli D."/>
            <person name="Navarro D."/>
            <person name="Favel A."/>
            <person name="Norest M."/>
            <person name="Lesage-Meessen L."/>
            <person name="Balint B."/>
            <person name="Merenyi Z."/>
            <person name="de Eugenio L."/>
            <person name="Morin E."/>
            <person name="Martinez A.T."/>
            <person name="Baldrian P."/>
            <person name="Stursova M."/>
            <person name="Martinez M.J."/>
            <person name="Novotny C."/>
            <person name="Magnuson J.K."/>
            <person name="Spatafora J.W."/>
            <person name="Maurice S."/>
            <person name="Pangilinan J."/>
            <person name="Andreopoulos W."/>
            <person name="LaButti K."/>
            <person name="Hundley H."/>
            <person name="Na H."/>
            <person name="Kuo A."/>
            <person name="Barry K."/>
            <person name="Lipzen A."/>
            <person name="Henrissat B."/>
            <person name="Riley R."/>
            <person name="Ahrendt S."/>
            <person name="Nagy L.G."/>
            <person name="Grigoriev I.V."/>
            <person name="Martin F."/>
            <person name="Rosso M.N."/>
        </authorList>
    </citation>
    <scope>NUCLEOTIDE SEQUENCE [LARGE SCALE GENOMIC DNA]</scope>
    <source>
        <strain evidence="2 3">CIRM-BRFM 1785</strain>
    </source>
</reference>
<comment type="caution">
    <text evidence="2">The sequence shown here is derived from an EMBL/GenBank/DDBJ whole genome shotgun (WGS) entry which is preliminary data.</text>
</comment>
<evidence type="ECO:0000313" key="2">
    <source>
        <dbReference type="EMBL" id="KAH9833039.1"/>
    </source>
</evidence>
<dbReference type="RefSeq" id="XP_047775805.1">
    <property type="nucleotide sequence ID" value="XM_047920925.1"/>
</dbReference>
<accession>A0ABQ8K7Z3</accession>
<feature type="region of interest" description="Disordered" evidence="1">
    <location>
        <begin position="33"/>
        <end position="54"/>
    </location>
</feature>
<sequence length="237" mass="26584">MLFHFASSDVYETTIIDSATGVVAFRTTTCRPQRQRSGTWSSESTASSSSSSRVDVASDQHITFIEDGEGRIVAEITWKGATASHIRIGDNEINGTIELFDSAFVKILPDETLLPTRYEHTWRMTPDSLSLLDDDDEVIGGLYQNHVYLPDEQKLAPAISSRAGRDYLDLGNLPDNEMLEMLICYLLLSSLRERMYSITKYVYGSGQKKSSLSRIGRRAKRSFVNLRNTLRRTSAPS</sequence>
<name>A0ABQ8K7Z3_9APHY</name>
<keyword evidence="3" id="KW-1185">Reference proteome</keyword>
<evidence type="ECO:0000256" key="1">
    <source>
        <dbReference type="SAM" id="MobiDB-lite"/>
    </source>
</evidence>
<organism evidence="2 3">
    <name type="scientific">Rhodofomes roseus</name>
    <dbReference type="NCBI Taxonomy" id="34475"/>
    <lineage>
        <taxon>Eukaryota</taxon>
        <taxon>Fungi</taxon>
        <taxon>Dikarya</taxon>
        <taxon>Basidiomycota</taxon>
        <taxon>Agaricomycotina</taxon>
        <taxon>Agaricomycetes</taxon>
        <taxon>Polyporales</taxon>
        <taxon>Rhodofomes</taxon>
    </lineage>
</organism>